<dbReference type="PANTHER" id="PTHR12360:SF12">
    <property type="entry name" value="TRANSCRIPTIONAL REPRESSOR NF-X1"/>
    <property type="match status" value="1"/>
</dbReference>
<evidence type="ECO:0000256" key="1">
    <source>
        <dbReference type="ARBA" id="ARBA00022723"/>
    </source>
</evidence>
<keyword evidence="3" id="KW-0862">Zinc</keyword>
<dbReference type="GO" id="GO:0005634">
    <property type="term" value="C:nucleus"/>
    <property type="evidence" value="ECO:0007669"/>
    <property type="project" value="TreeGrafter"/>
</dbReference>
<dbReference type="GO" id="GO:0000981">
    <property type="term" value="F:DNA-binding transcription factor activity, RNA polymerase II-specific"/>
    <property type="evidence" value="ECO:0007669"/>
    <property type="project" value="TreeGrafter"/>
</dbReference>
<dbReference type="SUPFAM" id="SSF57850">
    <property type="entry name" value="RING/U-box"/>
    <property type="match status" value="1"/>
</dbReference>
<dbReference type="Gene3D" id="3.30.40.10">
    <property type="entry name" value="Zinc/RING finger domain, C3HC4 (zinc finger)"/>
    <property type="match status" value="1"/>
</dbReference>
<dbReference type="PROSITE" id="PS01359">
    <property type="entry name" value="ZF_PHD_1"/>
    <property type="match status" value="1"/>
</dbReference>
<dbReference type="Pfam" id="PF13639">
    <property type="entry name" value="zf-RING_2"/>
    <property type="match status" value="1"/>
</dbReference>
<evidence type="ECO:0000256" key="2">
    <source>
        <dbReference type="ARBA" id="ARBA00022771"/>
    </source>
</evidence>
<evidence type="ECO:0000313" key="8">
    <source>
        <dbReference type="EMBL" id="JAS00346.1"/>
    </source>
</evidence>
<evidence type="ECO:0000256" key="4">
    <source>
        <dbReference type="PROSITE-ProRule" id="PRU00175"/>
    </source>
</evidence>
<keyword evidence="2 4" id="KW-0863">Zinc-finger</keyword>
<feature type="region of interest" description="Disordered" evidence="5">
    <location>
        <begin position="162"/>
        <end position="193"/>
    </location>
</feature>
<dbReference type="EMBL" id="GEMB01002854">
    <property type="protein sequence ID" value="JAS00346.1"/>
    <property type="molecule type" value="Transcribed_RNA"/>
</dbReference>
<feature type="domain" description="PHD-type" evidence="6">
    <location>
        <begin position="84"/>
        <end position="136"/>
    </location>
</feature>
<dbReference type="InterPro" id="IPR013083">
    <property type="entry name" value="Znf_RING/FYVE/PHD"/>
</dbReference>
<dbReference type="GO" id="GO:0000977">
    <property type="term" value="F:RNA polymerase II transcription regulatory region sequence-specific DNA binding"/>
    <property type="evidence" value="ECO:0007669"/>
    <property type="project" value="TreeGrafter"/>
</dbReference>
<protein>
    <submittedName>
        <fullName evidence="8">Protein shuttle craft</fullName>
    </submittedName>
</protein>
<keyword evidence="1" id="KW-0479">Metal-binding</keyword>
<dbReference type="InterPro" id="IPR019786">
    <property type="entry name" value="Zinc_finger_PHD-type_CS"/>
</dbReference>
<feature type="domain" description="RING-type" evidence="7">
    <location>
        <begin position="87"/>
        <end position="134"/>
    </location>
</feature>
<dbReference type="GO" id="GO:0000122">
    <property type="term" value="P:negative regulation of transcription by RNA polymerase II"/>
    <property type="evidence" value="ECO:0007669"/>
    <property type="project" value="TreeGrafter"/>
</dbReference>
<dbReference type="PANTHER" id="PTHR12360">
    <property type="entry name" value="NUCLEAR TRANSCRIPTION FACTOR, X-BOX BINDING 1 NFX1"/>
    <property type="match status" value="1"/>
</dbReference>
<dbReference type="PROSITE" id="PS50089">
    <property type="entry name" value="ZF_RING_2"/>
    <property type="match status" value="1"/>
</dbReference>
<accession>A0A161MGQ5</accession>
<evidence type="ECO:0000256" key="3">
    <source>
        <dbReference type="ARBA" id="ARBA00022833"/>
    </source>
</evidence>
<sequence length="193" mass="22278">MWSLLLKLGLTAVAGIGLGLVLLLQQEAYRREIEYDRPRREPDPENVPSRRYSNRVRIRRNTPKSQREEENQRELLETQLNSDSAECVICTDSISYQDKVWSCPHCWNIFHLNCISKWAEMNDSRSIWSCPVCRKDIHSNGQALQYKCMCGRETEPKVIDGVTPQSRRHGLPQQCGRQCHPGPCSRTTSPRPV</sequence>
<organism evidence="8">
    <name type="scientific">Triatoma infestans</name>
    <name type="common">Assassin bug</name>
    <dbReference type="NCBI Taxonomy" id="30076"/>
    <lineage>
        <taxon>Eukaryota</taxon>
        <taxon>Metazoa</taxon>
        <taxon>Ecdysozoa</taxon>
        <taxon>Arthropoda</taxon>
        <taxon>Hexapoda</taxon>
        <taxon>Insecta</taxon>
        <taxon>Pterygota</taxon>
        <taxon>Neoptera</taxon>
        <taxon>Paraneoptera</taxon>
        <taxon>Hemiptera</taxon>
        <taxon>Heteroptera</taxon>
        <taxon>Panheteroptera</taxon>
        <taxon>Cimicomorpha</taxon>
        <taxon>Reduviidae</taxon>
        <taxon>Triatominae</taxon>
        <taxon>Triatoma</taxon>
    </lineage>
</organism>
<evidence type="ECO:0000259" key="6">
    <source>
        <dbReference type="PROSITE" id="PS50016"/>
    </source>
</evidence>
<dbReference type="InterPro" id="IPR019787">
    <property type="entry name" value="Znf_PHD-finger"/>
</dbReference>
<dbReference type="AlphaFoldDB" id="A0A161MGQ5"/>
<name>A0A161MGQ5_TRIIF</name>
<reference evidence="8" key="2">
    <citation type="journal article" date="2017" name="J. Med. Entomol.">
        <title>Transcriptome Analysis of the Triatoma infestans (Hemiptera: Reduviidae) Integument.</title>
        <authorList>
            <person name="Calderon-Fernandez G.M."/>
            <person name="Moriconi D.E."/>
            <person name="Dulbecco A.B."/>
            <person name="Juarez M.P."/>
        </authorList>
    </citation>
    <scope>NUCLEOTIDE SEQUENCE</scope>
    <source>
        <strain evidence="8">Int1</strain>
        <tissue evidence="8">Integument</tissue>
    </source>
</reference>
<dbReference type="InterPro" id="IPR034078">
    <property type="entry name" value="NFX1_fam"/>
</dbReference>
<evidence type="ECO:0000259" key="7">
    <source>
        <dbReference type="PROSITE" id="PS50089"/>
    </source>
</evidence>
<dbReference type="GO" id="GO:0008270">
    <property type="term" value="F:zinc ion binding"/>
    <property type="evidence" value="ECO:0007669"/>
    <property type="project" value="UniProtKB-KW"/>
</dbReference>
<dbReference type="InterPro" id="IPR001841">
    <property type="entry name" value="Znf_RING"/>
</dbReference>
<evidence type="ECO:0000256" key="5">
    <source>
        <dbReference type="SAM" id="MobiDB-lite"/>
    </source>
</evidence>
<dbReference type="PROSITE" id="PS50016">
    <property type="entry name" value="ZF_PHD_2"/>
    <property type="match status" value="1"/>
</dbReference>
<proteinExistence type="predicted"/>
<reference evidence="8" key="1">
    <citation type="submission" date="2016-04" db="EMBL/GenBank/DDBJ databases">
        <authorList>
            <person name="Calderon-Fernandez G.M.Sr."/>
        </authorList>
    </citation>
    <scope>NUCLEOTIDE SEQUENCE</scope>
    <source>
        <strain evidence="8">Int1</strain>
        <tissue evidence="8">Integument</tissue>
    </source>
</reference>